<keyword evidence="2" id="KW-1003">Cell membrane</keyword>
<proteinExistence type="predicted"/>
<keyword evidence="3 6" id="KW-0812">Transmembrane</keyword>
<feature type="transmembrane region" description="Helical" evidence="6">
    <location>
        <begin position="243"/>
        <end position="264"/>
    </location>
</feature>
<dbReference type="PROSITE" id="PS50156">
    <property type="entry name" value="SSD"/>
    <property type="match status" value="1"/>
</dbReference>
<evidence type="ECO:0000313" key="9">
    <source>
        <dbReference type="Proteomes" id="UP000601223"/>
    </source>
</evidence>
<dbReference type="InterPro" id="IPR050545">
    <property type="entry name" value="Mycobact_MmpL"/>
</dbReference>
<evidence type="ECO:0000256" key="2">
    <source>
        <dbReference type="ARBA" id="ARBA00022475"/>
    </source>
</evidence>
<feature type="transmembrane region" description="Helical" evidence="6">
    <location>
        <begin position="377"/>
        <end position="396"/>
    </location>
</feature>
<reference evidence="8 9" key="1">
    <citation type="submission" date="2021-01" db="EMBL/GenBank/DDBJ databases">
        <title>Whole genome shotgun sequence of Catellatospora bangladeshensis NBRC 107357.</title>
        <authorList>
            <person name="Komaki H."/>
            <person name="Tamura T."/>
        </authorList>
    </citation>
    <scope>NUCLEOTIDE SEQUENCE [LARGE SCALE GENOMIC DNA]</scope>
    <source>
        <strain evidence="8 9">NBRC 107357</strain>
    </source>
</reference>
<feature type="transmembrane region" description="Helical" evidence="6">
    <location>
        <begin position="595"/>
        <end position="613"/>
    </location>
</feature>
<sequence>MAERFAHAIRRYRWLLLAAWLVVLTGAGVAALPLAGKLSGGGWYVSGSDSQLAAQALRSGFTGRGESNLVVLVHDERHTVADPQFAERAGRAVNAVLDDDRLDAASSYGWMSLTGDGRDAFVGDDRRTVVTLVGLDVDDGTARRVLPDVQGELADRFAAEGLRVSLVSAASLFGEINALSQSSLTEAELIAFPLILVILLWLYRSVVATAVSFVVSMTALGLTFGLLSLLASRFELSIFVQNAATMIGLGVSVDYSLIIISRYAEELRRGRDRFEALVTTLRTSGETVLFSGLIVALSTSALFLVPLNVIGSIALGIVLVVAFAVLSSVLVLPVVLYLLGDRVLKGAVKLPGGRARSLEVSENPWYRLAMRIMRRPVLWLLPPAIALIALAVPGLGMSTFTPDARVVPTSSPVRYGYDLMREQFGTGAASPMQVVVTVAGELNDAHGAALTGLAERLRGLPHVERVDSPLDVLRAVDPARPVAALAGLDRMPADARQTVEHFVSADRDTVVLEVIPDGDAASPGVIALYDQVRAEVAKLPSDSLRGVVGGETAEGVDANQAISDKLPYVLGIMLLIIYVLLLVTFRSLLLPLKAIVLNLLSVGATFGLLAIVFQHGFGVELLGTVSHGYVQNFVPILLLAILFGLSTDYEVFLLNRVREEWQRTGDDTVSVATGLARTAPLISGAAVLMLAVFGAFTLTGINPIQQLGFGLAVAVALDATLIRLVIVPASMRLMGRWNWWLPGRRPTATPVSSPALPVREDALR</sequence>
<dbReference type="GO" id="GO:0005886">
    <property type="term" value="C:plasma membrane"/>
    <property type="evidence" value="ECO:0007669"/>
    <property type="project" value="UniProtKB-SubCell"/>
</dbReference>
<feature type="transmembrane region" description="Helical" evidence="6">
    <location>
        <begin position="633"/>
        <end position="654"/>
    </location>
</feature>
<dbReference type="PANTHER" id="PTHR33406:SF13">
    <property type="entry name" value="MEMBRANE PROTEIN YDFJ"/>
    <property type="match status" value="1"/>
</dbReference>
<evidence type="ECO:0000256" key="3">
    <source>
        <dbReference type="ARBA" id="ARBA00022692"/>
    </source>
</evidence>
<dbReference type="SUPFAM" id="SSF82866">
    <property type="entry name" value="Multidrug efflux transporter AcrB transmembrane domain"/>
    <property type="match status" value="2"/>
</dbReference>
<dbReference type="AlphaFoldDB" id="A0A8J3JJI1"/>
<evidence type="ECO:0000256" key="4">
    <source>
        <dbReference type="ARBA" id="ARBA00022989"/>
    </source>
</evidence>
<keyword evidence="5 6" id="KW-0472">Membrane</keyword>
<accession>A0A8J3JJI1</accession>
<comment type="subcellular location">
    <subcellularLocation>
        <location evidence="1">Cell membrane</location>
        <topology evidence="1">Multi-pass membrane protein</topology>
    </subcellularLocation>
</comment>
<feature type="transmembrane region" description="Helical" evidence="6">
    <location>
        <begin position="566"/>
        <end position="583"/>
    </location>
</feature>
<protein>
    <submittedName>
        <fullName evidence="8">Putative conserved membrane protein, MmpL family</fullName>
    </submittedName>
</protein>
<evidence type="ECO:0000313" key="8">
    <source>
        <dbReference type="EMBL" id="GIF80190.1"/>
    </source>
</evidence>
<feature type="transmembrane region" description="Helical" evidence="6">
    <location>
        <begin position="210"/>
        <end position="231"/>
    </location>
</feature>
<gene>
    <name evidence="8" type="ORF">Cba03nite_15390</name>
</gene>
<name>A0A8J3JJI1_9ACTN</name>
<feature type="transmembrane region" description="Helical" evidence="6">
    <location>
        <begin position="681"/>
        <end position="701"/>
    </location>
</feature>
<dbReference type="InterPro" id="IPR000731">
    <property type="entry name" value="SSD"/>
</dbReference>
<evidence type="ECO:0000256" key="1">
    <source>
        <dbReference type="ARBA" id="ARBA00004651"/>
    </source>
</evidence>
<keyword evidence="9" id="KW-1185">Reference proteome</keyword>
<dbReference type="Pfam" id="PF03176">
    <property type="entry name" value="MMPL"/>
    <property type="match status" value="2"/>
</dbReference>
<feature type="transmembrane region" description="Helical" evidence="6">
    <location>
        <begin position="313"/>
        <end position="339"/>
    </location>
</feature>
<keyword evidence="4 6" id="KW-1133">Transmembrane helix</keyword>
<dbReference type="RefSeq" id="WP_203743532.1">
    <property type="nucleotide sequence ID" value="NZ_BONF01000009.1"/>
</dbReference>
<dbReference type="InterPro" id="IPR004869">
    <property type="entry name" value="MMPL_dom"/>
</dbReference>
<organism evidence="8 9">
    <name type="scientific">Catellatospora bangladeshensis</name>
    <dbReference type="NCBI Taxonomy" id="310355"/>
    <lineage>
        <taxon>Bacteria</taxon>
        <taxon>Bacillati</taxon>
        <taxon>Actinomycetota</taxon>
        <taxon>Actinomycetes</taxon>
        <taxon>Micromonosporales</taxon>
        <taxon>Micromonosporaceae</taxon>
        <taxon>Catellatospora</taxon>
    </lineage>
</organism>
<dbReference type="Proteomes" id="UP000601223">
    <property type="component" value="Unassembled WGS sequence"/>
</dbReference>
<dbReference type="PANTHER" id="PTHR33406">
    <property type="entry name" value="MEMBRANE PROTEIN MJ1562-RELATED"/>
    <property type="match status" value="1"/>
</dbReference>
<evidence type="ECO:0000256" key="5">
    <source>
        <dbReference type="ARBA" id="ARBA00023136"/>
    </source>
</evidence>
<feature type="transmembrane region" description="Helical" evidence="6">
    <location>
        <begin position="285"/>
        <end position="307"/>
    </location>
</feature>
<feature type="transmembrane region" description="Helical" evidence="6">
    <location>
        <begin position="187"/>
        <end position="203"/>
    </location>
</feature>
<evidence type="ECO:0000259" key="7">
    <source>
        <dbReference type="PROSITE" id="PS50156"/>
    </source>
</evidence>
<dbReference type="Gene3D" id="1.20.1640.10">
    <property type="entry name" value="Multidrug efflux transporter AcrB transmembrane domain"/>
    <property type="match status" value="2"/>
</dbReference>
<evidence type="ECO:0000256" key="6">
    <source>
        <dbReference type="SAM" id="Phobius"/>
    </source>
</evidence>
<dbReference type="EMBL" id="BONF01000009">
    <property type="protein sequence ID" value="GIF80190.1"/>
    <property type="molecule type" value="Genomic_DNA"/>
</dbReference>
<comment type="caution">
    <text evidence="8">The sequence shown here is derived from an EMBL/GenBank/DDBJ whole genome shotgun (WGS) entry which is preliminary data.</text>
</comment>
<feature type="transmembrane region" description="Helical" evidence="6">
    <location>
        <begin position="707"/>
        <end position="726"/>
    </location>
</feature>
<feature type="domain" description="SSD" evidence="7">
    <location>
        <begin position="212"/>
        <end position="338"/>
    </location>
</feature>